<dbReference type="InterPro" id="IPR020471">
    <property type="entry name" value="AKR"/>
</dbReference>
<reference evidence="3" key="1">
    <citation type="submission" date="2016-12" db="EMBL/GenBank/DDBJ databases">
        <authorList>
            <person name="Meng X."/>
        </authorList>
    </citation>
    <scope>NUCLEOTIDE SEQUENCE [LARGE SCALE GENOMIC DNA]</scope>
    <source>
        <strain evidence="3">DSM 20732</strain>
    </source>
</reference>
<dbReference type="InterPro" id="IPR036812">
    <property type="entry name" value="NAD(P)_OxRdtase_dom_sf"/>
</dbReference>
<dbReference type="EMBL" id="MQVS01000002">
    <property type="protein sequence ID" value="OKL52371.1"/>
    <property type="molecule type" value="Genomic_DNA"/>
</dbReference>
<dbReference type="STRING" id="52770.BSZ40_02515"/>
<name>A0A1Q5PXN4_9ACTO</name>
<dbReference type="InterPro" id="IPR050523">
    <property type="entry name" value="AKR_Detox_Biosynth"/>
</dbReference>
<dbReference type="PRINTS" id="PR00069">
    <property type="entry name" value="ALDKETRDTASE"/>
</dbReference>
<dbReference type="RefSeq" id="WP_073823001.1">
    <property type="nucleotide sequence ID" value="NZ_MQVS01000002.1"/>
</dbReference>
<evidence type="ECO:0000259" key="1">
    <source>
        <dbReference type="Pfam" id="PF00248"/>
    </source>
</evidence>
<dbReference type="PANTHER" id="PTHR43364">
    <property type="entry name" value="NADH-SPECIFIC METHYLGLYOXAL REDUCTASE-RELATED"/>
    <property type="match status" value="1"/>
</dbReference>
<feature type="domain" description="NADP-dependent oxidoreductase" evidence="1">
    <location>
        <begin position="33"/>
        <end position="291"/>
    </location>
</feature>
<sequence length="301" mass="32244">MTIAINTVDGPPITAPAVVVGCMRLSDVAGTRALYTAAREAGLNMFDHADIYGGNHRCESLFGDLALSAAERSEIILQTKVGIRPGFYDSSAAHIERSVEASLRALGTDYLDILLIHRPDVLTAPEEIRAAFARLHAAGKVRAFGVSNHNARQVQALGEPYTSVNQLQLGPTHPNVYAHGLTVNMGAEQLSPDRDGGVLEQARGGEVVLQAYSPFQGSGGPFLLDERYAALNECLTRLAARHGVAPEAIVTAWVLRPPVAVQVVSGTTNPHRLALLAAGQQVVLDRAEWYEVYRLAGNQLP</sequence>
<evidence type="ECO:0000313" key="3">
    <source>
        <dbReference type="Proteomes" id="UP000185612"/>
    </source>
</evidence>
<dbReference type="AlphaFoldDB" id="A0A1Q5PXN4"/>
<dbReference type="InterPro" id="IPR023210">
    <property type="entry name" value="NADP_OxRdtase_dom"/>
</dbReference>
<keyword evidence="3" id="KW-1185">Reference proteome</keyword>
<comment type="caution">
    <text evidence="2">The sequence shown here is derived from an EMBL/GenBank/DDBJ whole genome shotgun (WGS) entry which is preliminary data.</text>
</comment>
<dbReference type="OrthoDB" id="9768793at2"/>
<evidence type="ECO:0000313" key="2">
    <source>
        <dbReference type="EMBL" id="OKL52371.1"/>
    </source>
</evidence>
<dbReference type="PANTHER" id="PTHR43364:SF1">
    <property type="entry name" value="OXIDOREDUCTASE YDHF"/>
    <property type="match status" value="1"/>
</dbReference>
<dbReference type="Proteomes" id="UP000185612">
    <property type="component" value="Unassembled WGS sequence"/>
</dbReference>
<dbReference type="Gene3D" id="3.20.20.100">
    <property type="entry name" value="NADP-dependent oxidoreductase domain"/>
    <property type="match status" value="1"/>
</dbReference>
<dbReference type="SUPFAM" id="SSF51430">
    <property type="entry name" value="NAD(P)-linked oxidoreductase"/>
    <property type="match status" value="1"/>
</dbReference>
<proteinExistence type="predicted"/>
<dbReference type="GO" id="GO:0016491">
    <property type="term" value="F:oxidoreductase activity"/>
    <property type="evidence" value="ECO:0007669"/>
    <property type="project" value="InterPro"/>
</dbReference>
<accession>A0A1Q5PXN4</accession>
<dbReference type="InParanoid" id="A0A1Q5PXN4"/>
<protein>
    <recommendedName>
        <fullName evidence="1">NADP-dependent oxidoreductase domain-containing protein</fullName>
    </recommendedName>
</protein>
<dbReference type="GO" id="GO:0005829">
    <property type="term" value="C:cytosol"/>
    <property type="evidence" value="ECO:0007669"/>
    <property type="project" value="TreeGrafter"/>
</dbReference>
<organism evidence="2 3">
    <name type="scientific">Buchananella hordeovulneris</name>
    <dbReference type="NCBI Taxonomy" id="52770"/>
    <lineage>
        <taxon>Bacteria</taxon>
        <taxon>Bacillati</taxon>
        <taxon>Actinomycetota</taxon>
        <taxon>Actinomycetes</taxon>
        <taxon>Actinomycetales</taxon>
        <taxon>Actinomycetaceae</taxon>
        <taxon>Buchananella</taxon>
    </lineage>
</organism>
<dbReference type="Pfam" id="PF00248">
    <property type="entry name" value="Aldo_ket_red"/>
    <property type="match status" value="1"/>
</dbReference>
<gene>
    <name evidence="2" type="ORF">BSZ40_02515</name>
</gene>